<dbReference type="Pfam" id="PF00201">
    <property type="entry name" value="UDPGT"/>
    <property type="match status" value="1"/>
</dbReference>
<accession>A0A1R3H649</accession>
<dbReference type="PANTHER" id="PTHR48047">
    <property type="entry name" value="GLYCOSYLTRANSFERASE"/>
    <property type="match status" value="1"/>
</dbReference>
<comment type="similarity">
    <text evidence="1 4">Belongs to the UDP-glycosyltransferase family.</text>
</comment>
<dbReference type="Pfam" id="PF26168">
    <property type="entry name" value="Glyco_transf_N"/>
    <property type="match status" value="1"/>
</dbReference>
<evidence type="ECO:0000256" key="2">
    <source>
        <dbReference type="ARBA" id="ARBA00022676"/>
    </source>
</evidence>
<dbReference type="FunFam" id="3.40.50.2000:FF:000103">
    <property type="entry name" value="Glycosyltransferase"/>
    <property type="match status" value="1"/>
</dbReference>
<dbReference type="OrthoDB" id="5835829at2759"/>
<dbReference type="PANTHER" id="PTHR48047:SF61">
    <property type="entry name" value="OS04G0273600 PROTEIN"/>
    <property type="match status" value="1"/>
</dbReference>
<evidence type="ECO:0000256" key="5">
    <source>
        <dbReference type="RuleBase" id="RU362057"/>
    </source>
</evidence>
<protein>
    <recommendedName>
        <fullName evidence="5">Glycosyltransferase</fullName>
        <ecNumber evidence="5">2.4.1.-</ecNumber>
    </recommendedName>
</protein>
<name>A0A1R3H649_COCAP</name>
<dbReference type="GO" id="GO:0035251">
    <property type="term" value="F:UDP-glucosyltransferase activity"/>
    <property type="evidence" value="ECO:0007669"/>
    <property type="project" value="TreeGrafter"/>
</dbReference>
<dbReference type="CDD" id="cd03784">
    <property type="entry name" value="GT1_Gtf-like"/>
    <property type="match status" value="1"/>
</dbReference>
<evidence type="ECO:0000256" key="1">
    <source>
        <dbReference type="ARBA" id="ARBA00009995"/>
    </source>
</evidence>
<comment type="caution">
    <text evidence="7">The sequence shown here is derived from an EMBL/GenBank/DDBJ whole genome shotgun (WGS) entry which is preliminary data.</text>
</comment>
<evidence type="ECO:0000313" key="7">
    <source>
        <dbReference type="EMBL" id="OMO65740.1"/>
    </source>
</evidence>
<dbReference type="InterPro" id="IPR035595">
    <property type="entry name" value="UDP_glycos_trans_CS"/>
</dbReference>
<evidence type="ECO:0000313" key="8">
    <source>
        <dbReference type="Proteomes" id="UP000188268"/>
    </source>
</evidence>
<evidence type="ECO:0000256" key="3">
    <source>
        <dbReference type="ARBA" id="ARBA00022679"/>
    </source>
</evidence>
<evidence type="ECO:0000256" key="4">
    <source>
        <dbReference type="RuleBase" id="RU003718"/>
    </source>
</evidence>
<dbReference type="Proteomes" id="UP000188268">
    <property type="component" value="Unassembled WGS sequence"/>
</dbReference>
<dbReference type="InterPro" id="IPR002213">
    <property type="entry name" value="UDP_glucos_trans"/>
</dbReference>
<dbReference type="InterPro" id="IPR058980">
    <property type="entry name" value="Glyco_transf_N"/>
</dbReference>
<keyword evidence="8" id="KW-1185">Reference proteome</keyword>
<dbReference type="PROSITE" id="PS00375">
    <property type="entry name" value="UDPGT"/>
    <property type="match status" value="1"/>
</dbReference>
<dbReference type="OMA" id="INADQMI"/>
<evidence type="ECO:0000259" key="6">
    <source>
        <dbReference type="Pfam" id="PF26168"/>
    </source>
</evidence>
<dbReference type="Gramene" id="OMO65740">
    <property type="protein sequence ID" value="OMO65740"/>
    <property type="gene ID" value="CCACVL1_21420"/>
</dbReference>
<gene>
    <name evidence="7" type="ORF">CCACVL1_21420</name>
</gene>
<dbReference type="SUPFAM" id="SSF53756">
    <property type="entry name" value="UDP-Glycosyltransferase/glycogen phosphorylase"/>
    <property type="match status" value="1"/>
</dbReference>
<dbReference type="AlphaFoldDB" id="A0A1R3H649"/>
<keyword evidence="2 4" id="KW-0328">Glycosyltransferase</keyword>
<sequence length="446" mass="50493">MAEEESRKNIVMFPFMAHGHLNPFMSLARLLEQRKGYKITIVNTPLNIQKLKSSLPCKTNIQLAEMPFDGTLYGLPPNSENTDKLSYEFIVRLMEASETLEIPFKNLIQNMAKKEFPVCIISDMFLGWTVNVAKELGIFHAVFIAGAAYSMGIYFSLSLNPNQAGTEEEEFSLLDFPEAGKLHHSQLGNDLNFCFPFRERQFLFCFKSDAILLNSIEELEQMDAKYFTRKTGGKPVWMVGPACSMAVTKGLSSDFDEISAWLEVNPRDSVLPPLGFTMTEESQVDEWLPDGFQERINKSNQGILVRQWAPQVEILAHKSTGAFLSHCGWNSVLESLYHGVPIIGWPLAGEQFFNSQLLEKEVGVCVEVARGLQTAVVQQDHVAKTINLVMGKTVKGEEMRRNVSDIQRKMEDAILERDDYKGSSVKAMDDFLRRTEIWAHKNQTIE</sequence>
<dbReference type="FunFam" id="3.40.50.2000:FF:000056">
    <property type="entry name" value="Glycosyltransferase"/>
    <property type="match status" value="1"/>
</dbReference>
<reference evidence="7 8" key="1">
    <citation type="submission" date="2013-09" db="EMBL/GenBank/DDBJ databases">
        <title>Corchorus capsularis genome sequencing.</title>
        <authorList>
            <person name="Alam M."/>
            <person name="Haque M.S."/>
            <person name="Islam M.S."/>
            <person name="Emdad E.M."/>
            <person name="Islam M.M."/>
            <person name="Ahmed B."/>
            <person name="Halim A."/>
            <person name="Hossen Q.M.M."/>
            <person name="Hossain M.Z."/>
            <person name="Ahmed R."/>
            <person name="Khan M.M."/>
            <person name="Islam R."/>
            <person name="Rashid M.M."/>
            <person name="Khan S.A."/>
            <person name="Rahman M.S."/>
            <person name="Alam M."/>
        </authorList>
    </citation>
    <scope>NUCLEOTIDE SEQUENCE [LARGE SCALE GENOMIC DNA]</scope>
    <source>
        <strain evidence="8">cv. CVL-1</strain>
        <tissue evidence="7">Whole seedling</tissue>
    </source>
</reference>
<dbReference type="EMBL" id="AWWV01012601">
    <property type="protein sequence ID" value="OMO65740.1"/>
    <property type="molecule type" value="Genomic_DNA"/>
</dbReference>
<keyword evidence="3 4" id="KW-0808">Transferase</keyword>
<proteinExistence type="inferred from homology"/>
<feature type="domain" description="Glycosyltransferase N-terminal" evidence="6">
    <location>
        <begin position="10"/>
        <end position="241"/>
    </location>
</feature>
<dbReference type="EC" id="2.4.1.-" evidence="5"/>
<organism evidence="7 8">
    <name type="scientific">Corchorus capsularis</name>
    <name type="common">Jute</name>
    <dbReference type="NCBI Taxonomy" id="210143"/>
    <lineage>
        <taxon>Eukaryota</taxon>
        <taxon>Viridiplantae</taxon>
        <taxon>Streptophyta</taxon>
        <taxon>Embryophyta</taxon>
        <taxon>Tracheophyta</taxon>
        <taxon>Spermatophyta</taxon>
        <taxon>Magnoliopsida</taxon>
        <taxon>eudicotyledons</taxon>
        <taxon>Gunneridae</taxon>
        <taxon>Pentapetalae</taxon>
        <taxon>rosids</taxon>
        <taxon>malvids</taxon>
        <taxon>Malvales</taxon>
        <taxon>Malvaceae</taxon>
        <taxon>Grewioideae</taxon>
        <taxon>Apeibeae</taxon>
        <taxon>Corchorus</taxon>
    </lineage>
</organism>
<dbReference type="Gene3D" id="3.40.50.2000">
    <property type="entry name" value="Glycogen Phosphorylase B"/>
    <property type="match status" value="2"/>
</dbReference>